<feature type="compositionally biased region" description="Basic residues" evidence="1">
    <location>
        <begin position="48"/>
        <end position="59"/>
    </location>
</feature>
<feature type="region of interest" description="Disordered" evidence="1">
    <location>
        <begin position="9"/>
        <end position="67"/>
    </location>
</feature>
<gene>
    <name evidence="2" type="ORF">G3M48_000322</name>
</gene>
<feature type="region of interest" description="Disordered" evidence="1">
    <location>
        <begin position="105"/>
        <end position="163"/>
    </location>
</feature>
<organism evidence="2 3">
    <name type="scientific">Beauveria asiatica</name>
    <dbReference type="NCBI Taxonomy" id="1069075"/>
    <lineage>
        <taxon>Eukaryota</taxon>
        <taxon>Fungi</taxon>
        <taxon>Dikarya</taxon>
        <taxon>Ascomycota</taxon>
        <taxon>Pezizomycotina</taxon>
        <taxon>Sordariomycetes</taxon>
        <taxon>Hypocreomycetidae</taxon>
        <taxon>Hypocreales</taxon>
        <taxon>Cordycipitaceae</taxon>
        <taxon>Beauveria</taxon>
    </lineage>
</organism>
<evidence type="ECO:0000313" key="2">
    <source>
        <dbReference type="EMBL" id="KAK8141296.1"/>
    </source>
</evidence>
<dbReference type="AlphaFoldDB" id="A0AAW0RGX3"/>
<feature type="compositionally biased region" description="Acidic residues" evidence="1">
    <location>
        <begin position="16"/>
        <end position="42"/>
    </location>
</feature>
<comment type="caution">
    <text evidence="2">The sequence shown here is derived from an EMBL/GenBank/DDBJ whole genome shotgun (WGS) entry which is preliminary data.</text>
</comment>
<feature type="compositionally biased region" description="Basic residues" evidence="1">
    <location>
        <begin position="112"/>
        <end position="121"/>
    </location>
</feature>
<keyword evidence="3" id="KW-1185">Reference proteome</keyword>
<evidence type="ECO:0000256" key="1">
    <source>
        <dbReference type="SAM" id="MobiDB-lite"/>
    </source>
</evidence>
<protein>
    <submittedName>
        <fullName evidence="2">Uncharacterized protein</fullName>
    </submittedName>
</protein>
<feature type="compositionally biased region" description="Low complexity" evidence="1">
    <location>
        <begin position="141"/>
        <end position="163"/>
    </location>
</feature>
<accession>A0AAW0RGX3</accession>
<name>A0AAW0RGX3_9HYPO</name>
<evidence type="ECO:0000313" key="3">
    <source>
        <dbReference type="Proteomes" id="UP001397290"/>
    </source>
</evidence>
<dbReference type="EMBL" id="JAAHCF010001054">
    <property type="protein sequence ID" value="KAK8141296.1"/>
    <property type="molecule type" value="Genomic_DNA"/>
</dbReference>
<sequence length="335" mass="37033">MISDEAAVIDNLDNQDISDQEFDDLMQSLEEDNADEQSDDETPALSKGKGKAKPKKKSSKANESTEAAAFKVRVKDVVLRVPGFEVHWASVAYILVLSLATRQKSANGAPKHSTHNTKVQKGKAGDRNRLIPWGQRPPFPAWSRPTPRARPSSSRSSRACSRSALTTLKRSTNAFRTIPKARIETLFKNGKLDDPNGELVRALAEGKHLNEPLPADQRELIMKMLTEFAGERKEYDAFRSTGSGLAEASVAHIAQEVATGDEVQSAEHVTRVMAIKGDEAARAKVAQHTLDTWRAGFTTDIPYTQAYAFMKMRGDADNKHNTSQPVSHTWRVRIT</sequence>
<dbReference type="Proteomes" id="UP001397290">
    <property type="component" value="Unassembled WGS sequence"/>
</dbReference>
<proteinExistence type="predicted"/>
<reference evidence="2 3" key="1">
    <citation type="submission" date="2020-02" db="EMBL/GenBank/DDBJ databases">
        <title>Comparative genomics of the hypocrealean fungal genus Beauvera.</title>
        <authorList>
            <person name="Showalter D.N."/>
            <person name="Bushley K.E."/>
            <person name="Rehner S.A."/>
        </authorList>
    </citation>
    <scope>NUCLEOTIDE SEQUENCE [LARGE SCALE GENOMIC DNA]</scope>
    <source>
        <strain evidence="2 3">ARSEF4384</strain>
    </source>
</reference>